<evidence type="ECO:0008006" key="3">
    <source>
        <dbReference type="Google" id="ProtNLM"/>
    </source>
</evidence>
<gene>
    <name evidence="1" type="ORF">DW740_15890</name>
</gene>
<comment type="caution">
    <text evidence="1">The sequence shown here is derived from an EMBL/GenBank/DDBJ whole genome shotgun (WGS) entry which is preliminary data.</text>
</comment>
<organism evidence="1 2">
    <name type="scientific">Blautia obeum</name>
    <dbReference type="NCBI Taxonomy" id="40520"/>
    <lineage>
        <taxon>Bacteria</taxon>
        <taxon>Bacillati</taxon>
        <taxon>Bacillota</taxon>
        <taxon>Clostridia</taxon>
        <taxon>Lachnospirales</taxon>
        <taxon>Lachnospiraceae</taxon>
        <taxon>Blautia</taxon>
    </lineage>
</organism>
<proteinExistence type="predicted"/>
<evidence type="ECO:0000313" key="1">
    <source>
        <dbReference type="EMBL" id="RHE37129.1"/>
    </source>
</evidence>
<dbReference type="Gene3D" id="3.90.228.10">
    <property type="match status" value="1"/>
</dbReference>
<reference evidence="1 2" key="1">
    <citation type="submission" date="2018-08" db="EMBL/GenBank/DDBJ databases">
        <title>A genome reference for cultivated species of the human gut microbiota.</title>
        <authorList>
            <person name="Zou Y."/>
            <person name="Xue W."/>
            <person name="Luo G."/>
        </authorList>
    </citation>
    <scope>NUCLEOTIDE SEQUENCE [LARGE SCALE GENOMIC DNA]</scope>
    <source>
        <strain evidence="1 2">AM28-23</strain>
    </source>
</reference>
<dbReference type="EMBL" id="QSKF01000016">
    <property type="protein sequence ID" value="RHE37129.1"/>
    <property type="molecule type" value="Genomic_DNA"/>
</dbReference>
<name>A0A414J100_9FIRM</name>
<dbReference type="RefSeq" id="WP_118049819.1">
    <property type="nucleotide sequence ID" value="NZ_CABJFK010000016.1"/>
</dbReference>
<dbReference type="AlphaFoldDB" id="A0A414J100"/>
<sequence>MNEIGYHGTCSKHKDSIESNGFDPAKCNYRADHWLGQGVYFFDDYEKALWWSATAALHNNDFGRVIFKATIEAPDEEVLDLDDNKQLDAFFTEVIQCIDEIEKDCSGNMPVFDDKNFRALFFDYYKQKKNIAVITRTFQKDYAGYTTRRNKKDKESQKKIMNITGLGFNERQICVSKKECIKSTKLIYNEEEEVI</sequence>
<accession>A0A414J100</accession>
<dbReference type="SUPFAM" id="SSF56399">
    <property type="entry name" value="ADP-ribosylation"/>
    <property type="match status" value="1"/>
</dbReference>
<evidence type="ECO:0000313" key="2">
    <source>
        <dbReference type="Proteomes" id="UP000283745"/>
    </source>
</evidence>
<dbReference type="Proteomes" id="UP000283745">
    <property type="component" value="Unassembled WGS sequence"/>
</dbReference>
<protein>
    <recommendedName>
        <fullName evidence="3">DUF3990 domain-containing protein</fullName>
    </recommendedName>
</protein>